<keyword evidence="11" id="KW-1185">Reference proteome</keyword>
<comment type="caution">
    <text evidence="10">The sequence shown here is derived from an EMBL/GenBank/DDBJ whole genome shotgun (WGS) entry which is preliminary data.</text>
</comment>
<evidence type="ECO:0000256" key="8">
    <source>
        <dbReference type="ARBA" id="ARBA00023012"/>
    </source>
</evidence>
<dbReference type="Gene3D" id="3.30.565.10">
    <property type="entry name" value="Histidine kinase-like ATPase, C-terminal domain"/>
    <property type="match status" value="1"/>
</dbReference>
<organism evidence="10 11">
    <name type="scientific">Dyadobacter frigoris</name>
    <dbReference type="NCBI Taxonomy" id="2576211"/>
    <lineage>
        <taxon>Bacteria</taxon>
        <taxon>Pseudomonadati</taxon>
        <taxon>Bacteroidota</taxon>
        <taxon>Cytophagia</taxon>
        <taxon>Cytophagales</taxon>
        <taxon>Spirosomataceae</taxon>
        <taxon>Dyadobacter</taxon>
    </lineage>
</organism>
<dbReference type="GO" id="GO:0005524">
    <property type="term" value="F:ATP binding"/>
    <property type="evidence" value="ECO:0007669"/>
    <property type="project" value="UniProtKB-KW"/>
</dbReference>
<evidence type="ECO:0000256" key="4">
    <source>
        <dbReference type="ARBA" id="ARBA00022679"/>
    </source>
</evidence>
<dbReference type="Pfam" id="PF02518">
    <property type="entry name" value="HATPase_c"/>
    <property type="match status" value="1"/>
</dbReference>
<dbReference type="PRINTS" id="PR00344">
    <property type="entry name" value="BCTRLSENSOR"/>
</dbReference>
<dbReference type="OrthoDB" id="9815750at2"/>
<dbReference type="Gene3D" id="1.10.287.130">
    <property type="match status" value="1"/>
</dbReference>
<dbReference type="InterPro" id="IPR003661">
    <property type="entry name" value="HisK_dim/P_dom"/>
</dbReference>
<name>A0A4U6CP82_9BACT</name>
<keyword evidence="5" id="KW-0547">Nucleotide-binding</keyword>
<dbReference type="SUPFAM" id="SSF55874">
    <property type="entry name" value="ATPase domain of HSP90 chaperone/DNA topoisomerase II/histidine kinase"/>
    <property type="match status" value="1"/>
</dbReference>
<evidence type="ECO:0000256" key="7">
    <source>
        <dbReference type="ARBA" id="ARBA00022840"/>
    </source>
</evidence>
<evidence type="ECO:0000256" key="6">
    <source>
        <dbReference type="ARBA" id="ARBA00022777"/>
    </source>
</evidence>
<dbReference type="InterPro" id="IPR004358">
    <property type="entry name" value="Sig_transdc_His_kin-like_C"/>
</dbReference>
<keyword evidence="3" id="KW-0597">Phosphoprotein</keyword>
<dbReference type="EC" id="2.7.13.3" evidence="2"/>
<dbReference type="Pfam" id="PF00512">
    <property type="entry name" value="HisKA"/>
    <property type="match status" value="1"/>
</dbReference>
<dbReference type="InterPro" id="IPR036097">
    <property type="entry name" value="HisK_dim/P_sf"/>
</dbReference>
<keyword evidence="4" id="KW-0808">Transferase</keyword>
<evidence type="ECO:0000313" key="11">
    <source>
        <dbReference type="Proteomes" id="UP000304900"/>
    </source>
</evidence>
<sequence>MNNPFNPLFDAPLACDFTATLAHEIRNPLATIDLSLELMLSERKDDDLKTYMDIIKRSTDRINDLVNEMIKNRSLDEAQIANQSLHHLLDEVVEMAKDRIMLKNIMVCKEYDPTDCIVALNRPKMKIALTNIIVNAIEAMDTQQGELKLVTMSIAGKYVVQIEDNGRGISEKNLKNIFQANYTNKPGGMGIGLASTYDILESNHVKVHVESEVGSGTQFFLLFDKN</sequence>
<dbReference type="PROSITE" id="PS50109">
    <property type="entry name" value="HIS_KIN"/>
    <property type="match status" value="1"/>
</dbReference>
<evidence type="ECO:0000256" key="2">
    <source>
        <dbReference type="ARBA" id="ARBA00012438"/>
    </source>
</evidence>
<gene>
    <name evidence="10" type="ORF">FDK13_32535</name>
</gene>
<keyword evidence="7" id="KW-0067">ATP-binding</keyword>
<dbReference type="SMART" id="SM00388">
    <property type="entry name" value="HisKA"/>
    <property type="match status" value="1"/>
</dbReference>
<dbReference type="InterPro" id="IPR005467">
    <property type="entry name" value="His_kinase_dom"/>
</dbReference>
<comment type="catalytic activity">
    <reaction evidence="1">
        <text>ATP + protein L-histidine = ADP + protein N-phospho-L-histidine.</text>
        <dbReference type="EC" id="2.7.13.3"/>
    </reaction>
</comment>
<evidence type="ECO:0000256" key="1">
    <source>
        <dbReference type="ARBA" id="ARBA00000085"/>
    </source>
</evidence>
<evidence type="ECO:0000256" key="5">
    <source>
        <dbReference type="ARBA" id="ARBA00022741"/>
    </source>
</evidence>
<reference evidence="10 11" key="1">
    <citation type="submission" date="2019-05" db="EMBL/GenBank/DDBJ databases">
        <title>Dyadobacter AR-3-8 sp. nov., isolated from arctic soil.</title>
        <authorList>
            <person name="Chaudhary D.K."/>
        </authorList>
    </citation>
    <scope>NUCLEOTIDE SEQUENCE [LARGE SCALE GENOMIC DNA]</scope>
    <source>
        <strain evidence="10 11">AR-3-8</strain>
    </source>
</reference>
<evidence type="ECO:0000256" key="3">
    <source>
        <dbReference type="ARBA" id="ARBA00022553"/>
    </source>
</evidence>
<evidence type="ECO:0000313" key="10">
    <source>
        <dbReference type="EMBL" id="TKT86242.1"/>
    </source>
</evidence>
<dbReference type="GO" id="GO:0000155">
    <property type="term" value="F:phosphorelay sensor kinase activity"/>
    <property type="evidence" value="ECO:0007669"/>
    <property type="project" value="InterPro"/>
</dbReference>
<proteinExistence type="predicted"/>
<keyword evidence="6 10" id="KW-0418">Kinase</keyword>
<dbReference type="EMBL" id="SZVO01000025">
    <property type="protein sequence ID" value="TKT86242.1"/>
    <property type="molecule type" value="Genomic_DNA"/>
</dbReference>
<dbReference type="InterPro" id="IPR036890">
    <property type="entry name" value="HATPase_C_sf"/>
</dbReference>
<feature type="domain" description="Histidine kinase" evidence="9">
    <location>
        <begin position="20"/>
        <end position="226"/>
    </location>
</feature>
<dbReference type="PANTHER" id="PTHR43065">
    <property type="entry name" value="SENSOR HISTIDINE KINASE"/>
    <property type="match status" value="1"/>
</dbReference>
<evidence type="ECO:0000259" key="9">
    <source>
        <dbReference type="PROSITE" id="PS50109"/>
    </source>
</evidence>
<dbReference type="InterPro" id="IPR003594">
    <property type="entry name" value="HATPase_dom"/>
</dbReference>
<dbReference type="AlphaFoldDB" id="A0A4U6CP82"/>
<keyword evidence="8" id="KW-0902">Two-component regulatory system</keyword>
<dbReference type="SMART" id="SM00387">
    <property type="entry name" value="HATPase_c"/>
    <property type="match status" value="1"/>
</dbReference>
<dbReference type="SUPFAM" id="SSF47384">
    <property type="entry name" value="Homodimeric domain of signal transducing histidine kinase"/>
    <property type="match status" value="1"/>
</dbReference>
<dbReference type="RefSeq" id="WP_137344199.1">
    <property type="nucleotide sequence ID" value="NZ_BSQH01000027.1"/>
</dbReference>
<protein>
    <recommendedName>
        <fullName evidence="2">histidine kinase</fullName>
        <ecNumber evidence="2">2.7.13.3</ecNumber>
    </recommendedName>
</protein>
<dbReference type="Proteomes" id="UP000304900">
    <property type="component" value="Unassembled WGS sequence"/>
</dbReference>
<dbReference type="PANTHER" id="PTHR43065:SF10">
    <property type="entry name" value="PEROXIDE STRESS-ACTIVATED HISTIDINE KINASE MAK3"/>
    <property type="match status" value="1"/>
</dbReference>
<dbReference type="CDD" id="cd00082">
    <property type="entry name" value="HisKA"/>
    <property type="match status" value="1"/>
</dbReference>
<accession>A0A4U6CP82</accession>